<dbReference type="InterPro" id="IPR011545">
    <property type="entry name" value="DEAD/DEAH_box_helicase_dom"/>
</dbReference>
<evidence type="ECO:0000256" key="2">
    <source>
        <dbReference type="ARBA" id="ARBA00022801"/>
    </source>
</evidence>
<dbReference type="SMART" id="SM00487">
    <property type="entry name" value="DEXDc"/>
    <property type="match status" value="1"/>
</dbReference>
<dbReference type="FunFam" id="3.40.50.300:FF:000540">
    <property type="entry name" value="probable ATP-dependent RNA helicase DHX34"/>
    <property type="match status" value="1"/>
</dbReference>
<dbReference type="Pfam" id="PF24485">
    <property type="entry name" value="zf-C2H2_DHX34"/>
    <property type="match status" value="1"/>
</dbReference>
<evidence type="ECO:0000313" key="9">
    <source>
        <dbReference type="Proteomes" id="UP000027135"/>
    </source>
</evidence>
<dbReference type="Pfam" id="PF00270">
    <property type="entry name" value="DEAD"/>
    <property type="match status" value="1"/>
</dbReference>
<dbReference type="CDD" id="cd17979">
    <property type="entry name" value="DEXHc_DHX34"/>
    <property type="match status" value="1"/>
</dbReference>
<organism evidence="8 9">
    <name type="scientific">Zootermopsis nevadensis</name>
    <name type="common">Dampwood termite</name>
    <dbReference type="NCBI Taxonomy" id="136037"/>
    <lineage>
        <taxon>Eukaryota</taxon>
        <taxon>Metazoa</taxon>
        <taxon>Ecdysozoa</taxon>
        <taxon>Arthropoda</taxon>
        <taxon>Hexapoda</taxon>
        <taxon>Insecta</taxon>
        <taxon>Pterygota</taxon>
        <taxon>Neoptera</taxon>
        <taxon>Polyneoptera</taxon>
        <taxon>Dictyoptera</taxon>
        <taxon>Blattodea</taxon>
        <taxon>Blattoidea</taxon>
        <taxon>Termitoidae</taxon>
        <taxon>Termopsidae</taxon>
        <taxon>Zootermopsis</taxon>
    </lineage>
</organism>
<dbReference type="SUPFAM" id="SSF52540">
    <property type="entry name" value="P-loop containing nucleoside triphosphate hydrolases"/>
    <property type="match status" value="1"/>
</dbReference>
<dbReference type="InterPro" id="IPR001650">
    <property type="entry name" value="Helicase_C-like"/>
</dbReference>
<dbReference type="GO" id="GO:0003723">
    <property type="term" value="F:RNA binding"/>
    <property type="evidence" value="ECO:0007669"/>
    <property type="project" value="TreeGrafter"/>
</dbReference>
<keyword evidence="3 8" id="KW-0347">Helicase</keyword>
<reference evidence="8 9" key="1">
    <citation type="journal article" date="2014" name="Nat. Commun.">
        <title>Molecular traces of alternative social organization in a termite genome.</title>
        <authorList>
            <person name="Terrapon N."/>
            <person name="Li C."/>
            <person name="Robertson H.M."/>
            <person name="Ji L."/>
            <person name="Meng X."/>
            <person name="Booth W."/>
            <person name="Chen Z."/>
            <person name="Childers C.P."/>
            <person name="Glastad K.M."/>
            <person name="Gokhale K."/>
            <person name="Gowin J."/>
            <person name="Gronenberg W."/>
            <person name="Hermansen R.A."/>
            <person name="Hu H."/>
            <person name="Hunt B.G."/>
            <person name="Huylmans A.K."/>
            <person name="Khalil S.M."/>
            <person name="Mitchell R.D."/>
            <person name="Munoz-Torres M.C."/>
            <person name="Mustard J.A."/>
            <person name="Pan H."/>
            <person name="Reese J.T."/>
            <person name="Scharf M.E."/>
            <person name="Sun F."/>
            <person name="Vogel H."/>
            <person name="Xiao J."/>
            <person name="Yang W."/>
            <person name="Yang Z."/>
            <person name="Yang Z."/>
            <person name="Zhou J."/>
            <person name="Zhu J."/>
            <person name="Brent C.S."/>
            <person name="Elsik C.G."/>
            <person name="Goodisman M.A."/>
            <person name="Liberles D.A."/>
            <person name="Roe R.M."/>
            <person name="Vargo E.L."/>
            <person name="Vilcinskas A."/>
            <person name="Wang J."/>
            <person name="Bornberg-Bauer E."/>
            <person name="Korb J."/>
            <person name="Zhang G."/>
            <person name="Liebig J."/>
        </authorList>
    </citation>
    <scope>NUCLEOTIDE SEQUENCE [LARGE SCALE GENOMIC DNA]</scope>
    <source>
        <tissue evidence="8">Whole organism</tissue>
    </source>
</reference>
<dbReference type="InterPro" id="IPR007502">
    <property type="entry name" value="Helicase-assoc_dom"/>
</dbReference>
<feature type="compositionally biased region" description="Basic residues" evidence="5">
    <location>
        <begin position="41"/>
        <end position="57"/>
    </location>
</feature>
<name>A0A067QZV6_ZOONE</name>
<dbReference type="FunFam" id="3.40.50.300:FF:000725">
    <property type="entry name" value="probable ATP-dependent RNA helicase DHX34"/>
    <property type="match status" value="1"/>
</dbReference>
<evidence type="ECO:0000259" key="6">
    <source>
        <dbReference type="PROSITE" id="PS51192"/>
    </source>
</evidence>
<dbReference type="Pfam" id="PF00271">
    <property type="entry name" value="Helicase_C"/>
    <property type="match status" value="1"/>
</dbReference>
<evidence type="ECO:0000256" key="4">
    <source>
        <dbReference type="ARBA" id="ARBA00022840"/>
    </source>
</evidence>
<evidence type="ECO:0000259" key="7">
    <source>
        <dbReference type="PROSITE" id="PS51194"/>
    </source>
</evidence>
<dbReference type="InParanoid" id="A0A067QZV6"/>
<evidence type="ECO:0000256" key="1">
    <source>
        <dbReference type="ARBA" id="ARBA00022741"/>
    </source>
</evidence>
<feature type="domain" description="Helicase ATP-binding" evidence="6">
    <location>
        <begin position="257"/>
        <end position="417"/>
    </location>
</feature>
<dbReference type="GO" id="GO:0016787">
    <property type="term" value="F:hydrolase activity"/>
    <property type="evidence" value="ECO:0007669"/>
    <property type="project" value="UniProtKB-KW"/>
</dbReference>
<dbReference type="STRING" id="136037.A0A067QZV6"/>
<dbReference type="SMART" id="SM00847">
    <property type="entry name" value="HA2"/>
    <property type="match status" value="1"/>
</dbReference>
<protein>
    <submittedName>
        <fullName evidence="8">Putative ATP-dependent RNA helicase DHX34</fullName>
    </submittedName>
</protein>
<dbReference type="InterPro" id="IPR027417">
    <property type="entry name" value="P-loop_NTPase"/>
</dbReference>
<dbReference type="FunFam" id="1.20.120.1080:FF:000005">
    <property type="entry name" value="ATP-dependent helicase HrpA"/>
    <property type="match status" value="1"/>
</dbReference>
<evidence type="ECO:0000256" key="3">
    <source>
        <dbReference type="ARBA" id="ARBA00022806"/>
    </source>
</evidence>
<dbReference type="OrthoDB" id="3363059at2759"/>
<dbReference type="InterPro" id="IPR056382">
    <property type="entry name" value="DHX34_Znf-C2H2"/>
</dbReference>
<dbReference type="CDD" id="cd18791">
    <property type="entry name" value="SF2_C_RHA"/>
    <property type="match status" value="1"/>
</dbReference>
<dbReference type="PROSITE" id="PS51194">
    <property type="entry name" value="HELICASE_CTER"/>
    <property type="match status" value="1"/>
</dbReference>
<dbReference type="InterPro" id="IPR014001">
    <property type="entry name" value="Helicase_ATP-bd"/>
</dbReference>
<dbReference type="eggNOG" id="KOG0922">
    <property type="taxonomic scope" value="Eukaryota"/>
</dbReference>
<feature type="compositionally biased region" description="Basic and acidic residues" evidence="5">
    <location>
        <begin position="58"/>
        <end position="114"/>
    </location>
</feature>
<keyword evidence="1" id="KW-0547">Nucleotide-binding</keyword>
<dbReference type="AlphaFoldDB" id="A0A067QZV6"/>
<proteinExistence type="predicted"/>
<dbReference type="PROSITE" id="PS51192">
    <property type="entry name" value="HELICASE_ATP_BIND_1"/>
    <property type="match status" value="1"/>
</dbReference>
<dbReference type="PANTHER" id="PTHR18934:SF221">
    <property type="entry name" value="ATP-DEPENDENT RNA HELICASE DHX34-RELATED"/>
    <property type="match status" value="1"/>
</dbReference>
<dbReference type="OMA" id="FERSRTQ"/>
<keyword evidence="2" id="KW-0378">Hydrolase</keyword>
<dbReference type="Proteomes" id="UP000027135">
    <property type="component" value="Unassembled WGS sequence"/>
</dbReference>
<gene>
    <name evidence="8" type="ORF">L798_13620</name>
</gene>
<dbReference type="GO" id="GO:0005524">
    <property type="term" value="F:ATP binding"/>
    <property type="evidence" value="ECO:0007669"/>
    <property type="project" value="UniProtKB-KW"/>
</dbReference>
<evidence type="ECO:0000313" key="8">
    <source>
        <dbReference type="EMBL" id="KDR11967.1"/>
    </source>
</evidence>
<dbReference type="PANTHER" id="PTHR18934">
    <property type="entry name" value="ATP-DEPENDENT RNA HELICASE"/>
    <property type="match status" value="1"/>
</dbReference>
<evidence type="ECO:0000256" key="5">
    <source>
        <dbReference type="SAM" id="MobiDB-lite"/>
    </source>
</evidence>
<dbReference type="Gene3D" id="1.20.120.1080">
    <property type="match status" value="1"/>
</dbReference>
<dbReference type="Gene3D" id="3.40.50.300">
    <property type="entry name" value="P-loop containing nucleotide triphosphate hydrolases"/>
    <property type="match status" value="2"/>
</dbReference>
<dbReference type="GO" id="GO:0004386">
    <property type="term" value="F:helicase activity"/>
    <property type="evidence" value="ECO:0007669"/>
    <property type="project" value="UniProtKB-KW"/>
</dbReference>
<dbReference type="Pfam" id="PF21010">
    <property type="entry name" value="HA2_C"/>
    <property type="match status" value="1"/>
</dbReference>
<dbReference type="EMBL" id="KK853055">
    <property type="protein sequence ID" value="KDR11967.1"/>
    <property type="molecule type" value="Genomic_DNA"/>
</dbReference>
<sequence length="1221" mass="139811">MGKTSDRKKNVKYKDKKCCFSKSMRRSASHSSSESDESSKIHHSKSRVHKNRHHRSRSPVEKKSEDAHSIGYYEKQRITKGDRGVLETDRKRQSSFDYENKEESHKSCHSRDEGDQPEFSFQMYSYELRVLLRDEDLIPEPEDFWKFLKNYETVQKRAGARKHDLGSADTSANPNSLDIPSVYDKSHLVSISLRASLEQLASQLSPSCRLSQQRLSEFQDILLLYLDFKQKEKFTKLLKLRQSQTNLPIAQYKEQIVAAIRNENVVIIAGDTGCGKSTQVPQYLLEAGYKGIACTQPRRIACISLCKRVAFETLNEYGSQVGYQIRFEKSKTQHTRIVFITEGLLLRQVSTDPSLSNYDVLVLDEIHERHLFGDFLLGIVKCLLFQRSDLKVVLMSATINIELFRDYFSVEATVIQVPGRLYPIKLQYVPISPEEKSSKSGRLNPAPYVRIMQLIDEKYPRNERGDLLIFLSGMSEISTVVDAAKCYSQQTQGWIVLPLHSTLSLADQDKVFDYPPDGVRKCIVSTNIAETSVTIDGIRFVVDSGKVKEMSYDPNCKMQKLKEFWISQASAEQRKGRAGRTGPGVCYRLFSEDEYTNMDQYSTPEIKRVPLDSLLLQMVAMGLPDARKFPFIEPPPPESIENSVLSLKEQGALTENEKLTTIGHMLSRLPVDISLGKMLIMGSLFHQVEPVLSMASALSVQTPFTNRSYRDFHCEAACKELQSDHGDPLTLLSAFREWLEEKSMSSNGRSSSRQWCRRRGLEEHRFYEMIKLRRQFKDLLQDSGLLQSEALSNENMTSAERSFRHGEVKLLRSMRQSYKEAEPRKKRILKLDIWEVEGAEVEEPGDIDIKDVEFRLSNNSMQVQNLLSGSTACSYKDLMMLKLILCSGLYPQLAIADEFNYCKSVSEQLFHTRAKPYISLHPMGYFGNHPQILQLQESDIEVVQKRGFNSKLPVSSKHQLLCYLSLLETTKPFLVTTMRMPAAQTLLLFCQSIDTNFDFSKLVCDSWLQLEFPLPEAAMLLLLKAALLRNKWEKLLNLRLEVTSPSINNKEMSSAAAKKLEQELSSELPQFMHTEIIYTLRRLLPADLKVMYVGSGENEDPVTPNPFCSDWECTPHQEKGGVRVTRYITFNCLNVFGSYLDDYNDDSEKEWHCPHCNLSMNFGSIQKLQHMETCSPQNQQGTHEEETSTQKPNSQAYQCAQCNKTLFLTPTEILRHKKHHQ</sequence>
<feature type="compositionally biased region" description="Basic and acidic residues" evidence="5">
    <location>
        <begin position="1"/>
        <end position="18"/>
    </location>
</feature>
<dbReference type="FunCoup" id="A0A067QZV6">
    <property type="interactions" value="394"/>
</dbReference>
<keyword evidence="9" id="KW-1185">Reference proteome</keyword>
<dbReference type="SMART" id="SM00490">
    <property type="entry name" value="HELICc"/>
    <property type="match status" value="1"/>
</dbReference>
<feature type="region of interest" description="Disordered" evidence="5">
    <location>
        <begin position="1"/>
        <end position="116"/>
    </location>
</feature>
<feature type="domain" description="Helicase C-terminal" evidence="7">
    <location>
        <begin position="454"/>
        <end position="622"/>
    </location>
</feature>
<accession>A0A067QZV6</accession>
<keyword evidence="4" id="KW-0067">ATP-binding</keyword>